<evidence type="ECO:0000256" key="5">
    <source>
        <dbReference type="PIRSR" id="PIRSR602081-2"/>
    </source>
</evidence>
<sequence>MEGKKPRTSLHWFRKNLRLHDNPALCEAIKESDDFLALYILPPSIPDGNISANRWNFLIECLEDLNRSLASVGSRLLVVQGYPAQVIPKLLKCLHVTKLTFESESEPFSKQRDAVITHLAESMGVEVVSCTSHTLYDVDKVLEANNNVTPMLFDSFLDVVATLGPPEPPTQTVSQDMMSSLLHKANMFGDCDIPAVEDLGIDRAKVTCQEIWCGGESEALQKLHAFLKELVDVDFQVKSASELFLHGFTDKLSPYLRFGCLSPRKYYHALLDTYYTVKKQPPSQSLFFSLLWRDFYFVLGSSNPTLNQMENNPLCLQINWDQNVVALEKWKMGQTGFPFVDAIMRQLCKEGWISSLARQVVGSFLTQGCMWMSWEEGFKIFGELQLDAEWSLSAGSWLSISGSSFDQNRLAFFCPVETAKKLDPTGEYIRKYVPEVKDLPLEYVFEPWTAPAAVQEAAGCVLGRNYPLPLADHKEQQKVCMQRLKELAQNLGTDMRGRERGHTSVHLFRKDLRLHDNPSLCSCLEGSTTFYPVYVLDTEAARKSKISPNRWNFLLECLRDLDDQLAALGSHLFVVRGREVEVISKLIQEWGVTRISFESDSEPFGVQRDAVIQKLGEEAGVEVLSKTSHTLFNPEDIIHANHGVAPMIFEDFLEVLKDNLLTAPSPVKQVDRQLFGCCVTPVADHQANYGLPELSELGVRDTRLVTSSCLWKGGEQEALRRVLLLEKQLEKNDFEDEPLSAATMTSSPIHLSPYLRFGCLSPRLMWQCIKDTYWKAKGRMPPMSLFQPLLLREFFFTIAHTNPGLGKMDGNPFSIQFPWEENPEGLQRWKKGTTGFPWIDAVMRQLRQEGWIPHLARQAVGCFLTRGCLWINWEEGYKVFDELQLDAEWSLNVGNWLWLSGSAFVKGHVPWFCPVEVGKKIDPTGGYVKKYVPEVKHLPVKYLFEPWKAPLKVQKAARCIVGEDYPDPVADHIKQRIICVQRLRDLSFSLGILGHTSLHWFRKDLRLHDNPSLRECLRNSKVFYGVYFLPPGEAKQGSVSLNRWGFLLESLRDLDTSLVECGSRLFVIRGNPVEMLPNLFKKWNINQMSFEVDSEPYSSSRDLVISHLAKEKGIEVISRASHTLYDPRILRGFSSGIVPLLFDEFKEFVLQKRQPENPVPKVDRKLFGACVTPVGSDHQQCYGVPRLDEIGGKFSKFGSVCSELYKGGESEALKRMETALQWMVKNDFTEPEITIHSLLPSETHLSPYLRCGCLSSRLLHQRITEEYIKAKGVSLPSELFDKLLWREFFFVVGGQIPDAHEMINNPMSLEIPWEDSVEYLERWKKGTTGFPWIDAIMRQLRTEGWIHNIARRAVASFLTRGCLWVNWEEGFKVFDEFQLDAERSLNVGNWLWVSTSTFVKGPVPWFCPVGVGKKIDPTGEYVRKYVPEIRNLPTEYVFEPWLTPRDLQRSYGCVIGRDYPAPIVNHVKQRAICIQRMQELAFKLASK</sequence>
<dbReference type="GO" id="GO:0005634">
    <property type="term" value="C:nucleus"/>
    <property type="evidence" value="ECO:0007669"/>
    <property type="project" value="TreeGrafter"/>
</dbReference>
<proteinExistence type="inferred from homology"/>
<keyword evidence="4" id="KW-0274">FAD</keyword>
<dbReference type="GO" id="GO:0071949">
    <property type="term" value="F:FAD binding"/>
    <property type="evidence" value="ECO:0007669"/>
    <property type="project" value="TreeGrafter"/>
</dbReference>
<dbReference type="PANTHER" id="PTHR11455:SF30">
    <property type="entry name" value="CRYPTOCHROME-1"/>
    <property type="match status" value="1"/>
</dbReference>
<evidence type="ECO:0000313" key="8">
    <source>
        <dbReference type="Proteomes" id="UP001249851"/>
    </source>
</evidence>
<feature type="domain" description="Photolyase/cryptochrome alpha/beta" evidence="6">
    <location>
        <begin position="502"/>
        <end position="631"/>
    </location>
</feature>
<dbReference type="GO" id="GO:0032922">
    <property type="term" value="P:circadian regulation of gene expression"/>
    <property type="evidence" value="ECO:0007669"/>
    <property type="project" value="TreeGrafter"/>
</dbReference>
<feature type="domain" description="Photolyase/cryptochrome alpha/beta" evidence="6">
    <location>
        <begin position="7"/>
        <end position="135"/>
    </location>
</feature>
<dbReference type="PRINTS" id="PR00147">
    <property type="entry name" value="DNAPHOTLYASE"/>
</dbReference>
<gene>
    <name evidence="7" type="ORF">P5673_013584</name>
</gene>
<evidence type="ECO:0000256" key="1">
    <source>
        <dbReference type="ARBA" id="ARBA00001974"/>
    </source>
</evidence>
<dbReference type="GO" id="GO:0045892">
    <property type="term" value="P:negative regulation of DNA-templated transcription"/>
    <property type="evidence" value="ECO:0007669"/>
    <property type="project" value="TreeGrafter"/>
</dbReference>
<dbReference type="Gene3D" id="1.25.40.80">
    <property type="match status" value="3"/>
</dbReference>
<dbReference type="Gene3D" id="1.10.579.10">
    <property type="entry name" value="DNA Cyclobutane Dipyrimidine Photolyase, subunit A, domain 3"/>
    <property type="match status" value="3"/>
</dbReference>
<dbReference type="EMBL" id="JARQWQ010000026">
    <property type="protein sequence ID" value="KAK2563229.1"/>
    <property type="molecule type" value="Genomic_DNA"/>
</dbReference>
<dbReference type="Gene3D" id="3.40.50.620">
    <property type="entry name" value="HUPs"/>
    <property type="match status" value="3"/>
</dbReference>
<dbReference type="InterPro" id="IPR014729">
    <property type="entry name" value="Rossmann-like_a/b/a_fold"/>
</dbReference>
<reference evidence="7" key="2">
    <citation type="journal article" date="2023" name="Science">
        <title>Genomic signatures of disease resistance in endangered staghorn corals.</title>
        <authorList>
            <person name="Vollmer S.V."/>
            <person name="Selwyn J.D."/>
            <person name="Despard B.A."/>
            <person name="Roesel C.L."/>
        </authorList>
    </citation>
    <scope>NUCLEOTIDE SEQUENCE</scope>
    <source>
        <strain evidence="7">K2</strain>
    </source>
</reference>
<dbReference type="InterPro" id="IPR005101">
    <property type="entry name" value="Cryptochr/Photolyase_FAD-bd"/>
</dbReference>
<dbReference type="InterPro" id="IPR036155">
    <property type="entry name" value="Crypto/Photolyase_N_sf"/>
</dbReference>
<dbReference type="Proteomes" id="UP001249851">
    <property type="component" value="Unassembled WGS sequence"/>
</dbReference>
<keyword evidence="3" id="KW-0285">Flavoprotein</keyword>
<dbReference type="PANTHER" id="PTHR11455">
    <property type="entry name" value="CRYPTOCHROME"/>
    <property type="match status" value="1"/>
</dbReference>
<comment type="caution">
    <text evidence="7">The sequence shown here is derived from an EMBL/GenBank/DDBJ whole genome shotgun (WGS) entry which is preliminary data.</text>
</comment>
<evidence type="ECO:0000259" key="6">
    <source>
        <dbReference type="PROSITE" id="PS51645"/>
    </source>
</evidence>
<protein>
    <submittedName>
        <fullName evidence="7">Cryptochrome-1</fullName>
    </submittedName>
</protein>
<comment type="cofactor">
    <cofactor evidence="1">
        <name>FAD</name>
        <dbReference type="ChEBI" id="CHEBI:57692"/>
    </cofactor>
</comment>
<dbReference type="GO" id="GO:0043153">
    <property type="term" value="P:entrainment of circadian clock by photoperiod"/>
    <property type="evidence" value="ECO:0007669"/>
    <property type="project" value="TreeGrafter"/>
</dbReference>
<feature type="domain" description="Photolyase/cryptochrome alpha/beta" evidence="6">
    <location>
        <begin position="995"/>
        <end position="1124"/>
    </location>
</feature>
<dbReference type="SUPFAM" id="SSF48173">
    <property type="entry name" value="Cryptochrome/photolyase FAD-binding domain"/>
    <property type="match status" value="3"/>
</dbReference>
<reference evidence="7" key="1">
    <citation type="journal article" date="2023" name="G3 (Bethesda)">
        <title>Whole genome assembly and annotation of the endangered Caribbean coral Acropora cervicornis.</title>
        <authorList>
            <person name="Selwyn J.D."/>
            <person name="Vollmer S.V."/>
        </authorList>
    </citation>
    <scope>NUCLEOTIDE SEQUENCE</scope>
    <source>
        <strain evidence="7">K2</strain>
    </source>
</reference>
<evidence type="ECO:0000256" key="3">
    <source>
        <dbReference type="ARBA" id="ARBA00022630"/>
    </source>
</evidence>
<name>A0AAD9QL81_ACRCE</name>
<keyword evidence="8" id="KW-1185">Reference proteome</keyword>
<dbReference type="GO" id="GO:0003677">
    <property type="term" value="F:DNA binding"/>
    <property type="evidence" value="ECO:0007669"/>
    <property type="project" value="TreeGrafter"/>
</dbReference>
<dbReference type="InterPro" id="IPR036134">
    <property type="entry name" value="Crypto/Photolyase_FAD-like_sf"/>
</dbReference>
<organism evidence="7 8">
    <name type="scientific">Acropora cervicornis</name>
    <name type="common">Staghorn coral</name>
    <dbReference type="NCBI Taxonomy" id="6130"/>
    <lineage>
        <taxon>Eukaryota</taxon>
        <taxon>Metazoa</taxon>
        <taxon>Cnidaria</taxon>
        <taxon>Anthozoa</taxon>
        <taxon>Hexacorallia</taxon>
        <taxon>Scleractinia</taxon>
        <taxon>Astrocoeniina</taxon>
        <taxon>Acroporidae</taxon>
        <taxon>Acropora</taxon>
    </lineage>
</organism>
<feature type="site" description="Electron transfer via tryptophanyl radical" evidence="5">
    <location>
        <position position="1367"/>
    </location>
</feature>
<dbReference type="Pfam" id="PF00875">
    <property type="entry name" value="DNA_photolyase"/>
    <property type="match status" value="3"/>
</dbReference>
<dbReference type="SUPFAM" id="SSF52425">
    <property type="entry name" value="Cryptochrome/photolyase, N-terminal domain"/>
    <property type="match status" value="3"/>
</dbReference>
<evidence type="ECO:0000313" key="7">
    <source>
        <dbReference type="EMBL" id="KAK2563229.1"/>
    </source>
</evidence>
<dbReference type="PROSITE" id="PS51645">
    <property type="entry name" value="PHR_CRY_ALPHA_BETA"/>
    <property type="match status" value="3"/>
</dbReference>
<dbReference type="GO" id="GO:0005737">
    <property type="term" value="C:cytoplasm"/>
    <property type="evidence" value="ECO:0007669"/>
    <property type="project" value="TreeGrafter"/>
</dbReference>
<accession>A0AAD9QL81</accession>
<dbReference type="InterPro" id="IPR002081">
    <property type="entry name" value="Cryptochrome/DNA_photolyase_1"/>
</dbReference>
<comment type="similarity">
    <text evidence="2">Belongs to the DNA photolyase class-1 family.</text>
</comment>
<evidence type="ECO:0000256" key="4">
    <source>
        <dbReference type="ARBA" id="ARBA00022827"/>
    </source>
</evidence>
<dbReference type="Pfam" id="PF03441">
    <property type="entry name" value="FAD_binding_7"/>
    <property type="match status" value="3"/>
</dbReference>
<feature type="site" description="Electron transfer via tryptophanyl radical" evidence="5">
    <location>
        <position position="1313"/>
    </location>
</feature>
<dbReference type="InterPro" id="IPR006050">
    <property type="entry name" value="DNA_photolyase_N"/>
</dbReference>
<evidence type="ECO:0000256" key="2">
    <source>
        <dbReference type="ARBA" id="ARBA00005862"/>
    </source>
</evidence>
<feature type="site" description="Electron transfer via tryptophanyl radical" evidence="5">
    <location>
        <position position="1390"/>
    </location>
</feature>